<dbReference type="InterPro" id="IPR048119">
    <property type="entry name" value="KwaB"/>
</dbReference>
<dbReference type="EMBL" id="BSOE01000007">
    <property type="protein sequence ID" value="GLR02759.1"/>
    <property type="molecule type" value="Genomic_DNA"/>
</dbReference>
<evidence type="ECO:0008006" key="3">
    <source>
        <dbReference type="Google" id="ProtNLM"/>
    </source>
</evidence>
<comment type="caution">
    <text evidence="1">The sequence shown here is derived from an EMBL/GenBank/DDBJ whole genome shotgun (WGS) entry which is preliminary data.</text>
</comment>
<reference evidence="2" key="1">
    <citation type="journal article" date="2019" name="Int. J. Syst. Evol. Microbiol.">
        <title>The Global Catalogue of Microorganisms (GCM) 10K type strain sequencing project: providing services to taxonomists for standard genome sequencing and annotation.</title>
        <authorList>
            <consortium name="The Broad Institute Genomics Platform"/>
            <consortium name="The Broad Institute Genome Sequencing Center for Infectious Disease"/>
            <person name="Wu L."/>
            <person name="Ma J."/>
        </authorList>
    </citation>
    <scope>NUCLEOTIDE SEQUENCE [LARGE SCALE GENOMIC DNA]</scope>
    <source>
        <strain evidence="2">NBRC 110633</strain>
    </source>
</reference>
<accession>A0ABQ5XWC1</accession>
<dbReference type="RefSeq" id="WP_045403051.1">
    <property type="nucleotide sequence ID" value="NZ_BBLD01000057.1"/>
</dbReference>
<dbReference type="Pfam" id="PF16162">
    <property type="entry name" value="KwaB"/>
    <property type="match status" value="1"/>
</dbReference>
<evidence type="ECO:0000313" key="2">
    <source>
        <dbReference type="Proteomes" id="UP001156669"/>
    </source>
</evidence>
<dbReference type="NCBIfam" id="NF041623">
    <property type="entry name" value="KwaB"/>
    <property type="match status" value="1"/>
</dbReference>
<dbReference type="Proteomes" id="UP001156669">
    <property type="component" value="Unassembled WGS sequence"/>
</dbReference>
<sequence>MNKNDVKNDIKTVVDNCIGIKVFFLDKFNNVFDSDIDNTALHEYKQKYVSSIKETFADNLGFECLPLSQNDGRPNALYFYDFDDRLAELDAIDTAHTLPANKTLEAYPVKHSGLSDVHAVIVRLKSSNGETMSFYNLIQPVNLFKHKSRLMVTFSGNRIVPISEDVIRLNENFIFARVKDYYLVKDATKFEKDFAFDKILKSKAKEYVVELKSMSLVECCNKFESKLENDIRFARKFVKIFNGSAVVENNISNEKLIDYALKHPVFKDKLKFSEDGSKFDLNSLVRCDNFLKLLDEEFLISELTRQNYHAKVKDRV</sequence>
<evidence type="ECO:0000313" key="1">
    <source>
        <dbReference type="EMBL" id="GLR02759.1"/>
    </source>
</evidence>
<keyword evidence="2" id="KW-1185">Reference proteome</keyword>
<proteinExistence type="predicted"/>
<gene>
    <name evidence="1" type="ORF">GCM10007906_03460</name>
</gene>
<dbReference type="InterPro" id="IPR032359">
    <property type="entry name" value="KwaB-like"/>
</dbReference>
<organism evidence="1 2">
    <name type="scientific">Vibrio hyugaensis</name>
    <dbReference type="NCBI Taxonomy" id="1534743"/>
    <lineage>
        <taxon>Bacteria</taxon>
        <taxon>Pseudomonadati</taxon>
        <taxon>Pseudomonadota</taxon>
        <taxon>Gammaproteobacteria</taxon>
        <taxon>Vibrionales</taxon>
        <taxon>Vibrionaceae</taxon>
        <taxon>Vibrio</taxon>
    </lineage>
</organism>
<protein>
    <recommendedName>
        <fullName evidence="3">DUF4868 domain-containing protein</fullName>
    </recommendedName>
</protein>
<name>A0ABQ5XWC1_9VIBR</name>